<gene>
    <name evidence="9" type="ORF">SARC_08671</name>
</gene>
<feature type="transmembrane region" description="Helical" evidence="7">
    <location>
        <begin position="6"/>
        <end position="30"/>
    </location>
</feature>
<comment type="subcellular location">
    <subcellularLocation>
        <location evidence="1">Membrane</location>
        <topology evidence="1">Multi-pass membrane protein</topology>
    </subcellularLocation>
</comment>
<feature type="transmembrane region" description="Helical" evidence="7">
    <location>
        <begin position="286"/>
        <end position="304"/>
    </location>
</feature>
<feature type="domain" description="Major facilitator superfamily (MFS) profile" evidence="8">
    <location>
        <begin position="1"/>
        <end position="397"/>
    </location>
</feature>
<evidence type="ECO:0000256" key="3">
    <source>
        <dbReference type="ARBA" id="ARBA00022692"/>
    </source>
</evidence>
<evidence type="ECO:0000259" key="8">
    <source>
        <dbReference type="PROSITE" id="PS50850"/>
    </source>
</evidence>
<organism evidence="9 10">
    <name type="scientific">Sphaeroforma arctica JP610</name>
    <dbReference type="NCBI Taxonomy" id="667725"/>
    <lineage>
        <taxon>Eukaryota</taxon>
        <taxon>Ichthyosporea</taxon>
        <taxon>Ichthyophonida</taxon>
        <taxon>Sphaeroforma</taxon>
    </lineage>
</organism>
<evidence type="ECO:0000256" key="4">
    <source>
        <dbReference type="ARBA" id="ARBA00022989"/>
    </source>
</evidence>
<dbReference type="Pfam" id="PF07690">
    <property type="entry name" value="MFS_1"/>
    <property type="match status" value="1"/>
</dbReference>
<feature type="transmembrane region" description="Helical" evidence="7">
    <location>
        <begin position="310"/>
        <end position="328"/>
    </location>
</feature>
<dbReference type="InterPro" id="IPR020846">
    <property type="entry name" value="MFS_dom"/>
</dbReference>
<feature type="transmembrane region" description="Helical" evidence="7">
    <location>
        <begin position="85"/>
        <end position="104"/>
    </location>
</feature>
<evidence type="ECO:0000313" key="9">
    <source>
        <dbReference type="EMBL" id="KNC78916.1"/>
    </source>
</evidence>
<dbReference type="Gene3D" id="1.20.1250.20">
    <property type="entry name" value="MFS general substrate transporter like domains"/>
    <property type="match status" value="1"/>
</dbReference>
<evidence type="ECO:0000256" key="5">
    <source>
        <dbReference type="ARBA" id="ARBA00023136"/>
    </source>
</evidence>
<evidence type="ECO:0000256" key="6">
    <source>
        <dbReference type="SAM" id="MobiDB-lite"/>
    </source>
</evidence>
<dbReference type="PROSITE" id="PS00217">
    <property type="entry name" value="SUGAR_TRANSPORT_2"/>
    <property type="match status" value="1"/>
</dbReference>
<dbReference type="STRING" id="667725.A0A0L0FQU0"/>
<keyword evidence="2" id="KW-0813">Transport</keyword>
<dbReference type="GO" id="GO:0016020">
    <property type="term" value="C:membrane"/>
    <property type="evidence" value="ECO:0007669"/>
    <property type="project" value="UniProtKB-SubCell"/>
</dbReference>
<feature type="compositionally biased region" description="Pro residues" evidence="6">
    <location>
        <begin position="181"/>
        <end position="199"/>
    </location>
</feature>
<protein>
    <recommendedName>
        <fullName evidence="8">Major facilitator superfamily (MFS) profile domain-containing protein</fullName>
    </recommendedName>
</protein>
<name>A0A0L0FQU0_9EUKA</name>
<keyword evidence="10" id="KW-1185">Reference proteome</keyword>
<evidence type="ECO:0000256" key="7">
    <source>
        <dbReference type="SAM" id="Phobius"/>
    </source>
</evidence>
<proteinExistence type="predicted"/>
<dbReference type="AlphaFoldDB" id="A0A0L0FQU0"/>
<evidence type="ECO:0000313" key="10">
    <source>
        <dbReference type="Proteomes" id="UP000054560"/>
    </source>
</evidence>
<feature type="transmembrane region" description="Helical" evidence="7">
    <location>
        <begin position="255"/>
        <end position="274"/>
    </location>
</feature>
<feature type="transmembrane region" description="Helical" evidence="7">
    <location>
        <begin position="340"/>
        <end position="360"/>
    </location>
</feature>
<dbReference type="GeneID" id="25909175"/>
<feature type="region of interest" description="Disordered" evidence="6">
    <location>
        <begin position="176"/>
        <end position="203"/>
    </location>
</feature>
<feature type="transmembrane region" description="Helical" evidence="7">
    <location>
        <begin position="42"/>
        <end position="65"/>
    </location>
</feature>
<dbReference type="InterPro" id="IPR011701">
    <property type="entry name" value="MFS"/>
</dbReference>
<feature type="transmembrane region" description="Helical" evidence="7">
    <location>
        <begin position="372"/>
        <end position="392"/>
    </location>
</feature>
<dbReference type="PROSITE" id="PS50850">
    <property type="entry name" value="MFS"/>
    <property type="match status" value="1"/>
</dbReference>
<evidence type="ECO:0000256" key="2">
    <source>
        <dbReference type="ARBA" id="ARBA00022448"/>
    </source>
</evidence>
<evidence type="ECO:0000256" key="1">
    <source>
        <dbReference type="ARBA" id="ARBA00004141"/>
    </source>
</evidence>
<dbReference type="Proteomes" id="UP000054560">
    <property type="component" value="Unassembled WGS sequence"/>
</dbReference>
<dbReference type="InterPro" id="IPR036259">
    <property type="entry name" value="MFS_trans_sf"/>
</dbReference>
<dbReference type="OrthoDB" id="3936150at2759"/>
<dbReference type="PANTHER" id="PTHR23511:SF34">
    <property type="entry name" value="SYNAPTIC VESICLE GLYCOPROTEIN 2"/>
    <property type="match status" value="1"/>
</dbReference>
<dbReference type="EMBL" id="KQ242397">
    <property type="protein sequence ID" value="KNC78916.1"/>
    <property type="molecule type" value="Genomic_DNA"/>
</dbReference>
<keyword evidence="5 7" id="KW-0472">Membrane</keyword>
<accession>A0A0L0FQU0</accession>
<dbReference type="PANTHER" id="PTHR23511">
    <property type="entry name" value="SYNAPTIC VESICLE GLYCOPROTEIN 2"/>
    <property type="match status" value="1"/>
</dbReference>
<feature type="non-terminal residue" evidence="9">
    <location>
        <position position="1"/>
    </location>
</feature>
<reference evidence="9 10" key="1">
    <citation type="submission" date="2011-02" db="EMBL/GenBank/DDBJ databases">
        <title>The Genome Sequence of Sphaeroforma arctica JP610.</title>
        <authorList>
            <consortium name="The Broad Institute Genome Sequencing Platform"/>
            <person name="Russ C."/>
            <person name="Cuomo C."/>
            <person name="Young S.K."/>
            <person name="Zeng Q."/>
            <person name="Gargeya S."/>
            <person name="Alvarado L."/>
            <person name="Berlin A."/>
            <person name="Chapman S.B."/>
            <person name="Chen Z."/>
            <person name="Freedman E."/>
            <person name="Gellesch M."/>
            <person name="Goldberg J."/>
            <person name="Griggs A."/>
            <person name="Gujja S."/>
            <person name="Heilman E."/>
            <person name="Heiman D."/>
            <person name="Howarth C."/>
            <person name="Mehta T."/>
            <person name="Neiman D."/>
            <person name="Pearson M."/>
            <person name="Roberts A."/>
            <person name="Saif S."/>
            <person name="Shea T."/>
            <person name="Shenoy N."/>
            <person name="Sisk P."/>
            <person name="Stolte C."/>
            <person name="Sykes S."/>
            <person name="White J."/>
            <person name="Yandava C."/>
            <person name="Burger G."/>
            <person name="Gray M.W."/>
            <person name="Holland P.W.H."/>
            <person name="King N."/>
            <person name="Lang F.B.F."/>
            <person name="Roger A.J."/>
            <person name="Ruiz-Trillo I."/>
            <person name="Haas B."/>
            <person name="Nusbaum C."/>
            <person name="Birren B."/>
        </authorList>
    </citation>
    <scope>NUCLEOTIDE SEQUENCE [LARGE SCALE GENOMIC DNA]</scope>
    <source>
        <strain evidence="9 10">JP610</strain>
    </source>
</reference>
<dbReference type="eggNOG" id="KOG0255">
    <property type="taxonomic scope" value="Eukaryota"/>
</dbReference>
<dbReference type="RefSeq" id="XP_014152818.1">
    <property type="nucleotide sequence ID" value="XM_014297343.1"/>
</dbReference>
<keyword evidence="3 7" id="KW-0812">Transmembrane</keyword>
<dbReference type="InterPro" id="IPR005829">
    <property type="entry name" value="Sugar_transporter_CS"/>
</dbReference>
<dbReference type="SUPFAM" id="SSF103473">
    <property type="entry name" value="MFS general substrate transporter"/>
    <property type="match status" value="1"/>
</dbReference>
<feature type="transmembrane region" description="Helical" evidence="7">
    <location>
        <begin position="217"/>
        <end position="235"/>
    </location>
</feature>
<dbReference type="GO" id="GO:0022857">
    <property type="term" value="F:transmembrane transporter activity"/>
    <property type="evidence" value="ECO:0007669"/>
    <property type="project" value="InterPro"/>
</dbReference>
<sequence length="401" mass="44350">MAPSVGLLMLFQFLSGVGVGGTIPLVFTFFSECLPVAKRGQYVVILASFWMVGSIFVAALAWYIIPSERVYFTINGMEYTSWRMFLLLTGGPAFFSAMGLGFFYDSPLFYYNSGRYNEAWDILSVVHEINCGETLPRELYATFGHDPITQNTTDDTVNTSELAPLVDVPLRRTSFSTRPYSDPPPPSDNDNHPPPPPENTDPLHLYRKLLRQPLRRTTLNMSLLWITLSYGYYGLTSWFPAYFKIRFGTLESSMSIYESTFLIAIAQLPANVLSAYTVDYIGRGPTLAVSMGLSGVAAVFIPFVRTSESIVLMSAIFTGVSVAGWNSLDIISSEQFPADVRSTGFGLLTVLGRIASIVATTTFGKLVHSNPAYPILLTALFLFIGCVTALRIPEVKRDKAR</sequence>
<keyword evidence="4 7" id="KW-1133">Transmembrane helix</keyword>